<organism evidence="1 2">
    <name type="scientific">Rhododendron griersonianum</name>
    <dbReference type="NCBI Taxonomy" id="479676"/>
    <lineage>
        <taxon>Eukaryota</taxon>
        <taxon>Viridiplantae</taxon>
        <taxon>Streptophyta</taxon>
        <taxon>Embryophyta</taxon>
        <taxon>Tracheophyta</taxon>
        <taxon>Spermatophyta</taxon>
        <taxon>Magnoliopsida</taxon>
        <taxon>eudicotyledons</taxon>
        <taxon>Gunneridae</taxon>
        <taxon>Pentapetalae</taxon>
        <taxon>asterids</taxon>
        <taxon>Ericales</taxon>
        <taxon>Ericaceae</taxon>
        <taxon>Ericoideae</taxon>
        <taxon>Rhodoreae</taxon>
        <taxon>Rhododendron</taxon>
    </lineage>
</organism>
<gene>
    <name evidence="1" type="ORF">RHGRI_022608</name>
</gene>
<sequence length="90" mass="9667">MASGNSESKELALSALVKLPGCHENKNRVCAAGWVPLHLKLIFFFPSTQVIFAKCSGVLETLASNGNGTIFLIDETGRPNLKYCPLSPTC</sequence>
<dbReference type="AlphaFoldDB" id="A0AAV6J1X3"/>
<dbReference type="EMBL" id="JACTNZ010000008">
    <property type="protein sequence ID" value="KAG5534543.1"/>
    <property type="molecule type" value="Genomic_DNA"/>
</dbReference>
<dbReference type="Proteomes" id="UP000823749">
    <property type="component" value="Chromosome 8"/>
</dbReference>
<name>A0AAV6J1X3_9ERIC</name>
<evidence type="ECO:0000313" key="2">
    <source>
        <dbReference type="Proteomes" id="UP000823749"/>
    </source>
</evidence>
<evidence type="ECO:0000313" key="1">
    <source>
        <dbReference type="EMBL" id="KAG5534543.1"/>
    </source>
</evidence>
<reference evidence="1" key="1">
    <citation type="submission" date="2020-08" db="EMBL/GenBank/DDBJ databases">
        <title>Plant Genome Project.</title>
        <authorList>
            <person name="Zhang R.-G."/>
        </authorList>
    </citation>
    <scope>NUCLEOTIDE SEQUENCE</scope>
    <source>
        <strain evidence="1">WSP0</strain>
        <tissue evidence="1">Leaf</tissue>
    </source>
</reference>
<keyword evidence="2" id="KW-1185">Reference proteome</keyword>
<accession>A0AAV6J1X3</accession>
<protein>
    <submittedName>
        <fullName evidence="1">Uncharacterized protein</fullName>
    </submittedName>
</protein>
<proteinExistence type="predicted"/>
<comment type="caution">
    <text evidence="1">The sequence shown here is derived from an EMBL/GenBank/DDBJ whole genome shotgun (WGS) entry which is preliminary data.</text>
</comment>